<evidence type="ECO:0000313" key="2">
    <source>
        <dbReference type="EMBL" id="KXT12257.1"/>
    </source>
</evidence>
<accession>A0A139IBX9</accession>
<feature type="compositionally biased region" description="Polar residues" evidence="1">
    <location>
        <begin position="22"/>
        <end position="33"/>
    </location>
</feature>
<feature type="region of interest" description="Disordered" evidence="1">
    <location>
        <begin position="1"/>
        <end position="33"/>
    </location>
</feature>
<proteinExistence type="predicted"/>
<protein>
    <submittedName>
        <fullName evidence="2">Uncharacterized protein</fullName>
    </submittedName>
</protein>
<reference evidence="2 3" key="1">
    <citation type="submission" date="2015-07" db="EMBL/GenBank/DDBJ databases">
        <title>Comparative genomics of the Sigatoka disease complex on banana suggests a link between parallel evolutionary changes in Pseudocercospora fijiensis and Pseudocercospora eumusae and increased virulence on the banana host.</title>
        <authorList>
            <person name="Chang T.-C."/>
            <person name="Salvucci A."/>
            <person name="Crous P.W."/>
            <person name="Stergiopoulos I."/>
        </authorList>
    </citation>
    <scope>NUCLEOTIDE SEQUENCE [LARGE SCALE GENOMIC DNA]</scope>
    <source>
        <strain evidence="2 3">CBS 116634</strain>
    </source>
</reference>
<comment type="caution">
    <text evidence="2">The sequence shown here is derived from an EMBL/GenBank/DDBJ whole genome shotgun (WGS) entry which is preliminary data.</text>
</comment>
<dbReference type="AlphaFoldDB" id="A0A139IBX9"/>
<dbReference type="EMBL" id="LFZO01000158">
    <property type="protein sequence ID" value="KXT12257.1"/>
    <property type="molecule type" value="Genomic_DNA"/>
</dbReference>
<evidence type="ECO:0000256" key="1">
    <source>
        <dbReference type="SAM" id="MobiDB-lite"/>
    </source>
</evidence>
<sequence length="67" mass="7438">MHFMRLSKDTTTAVSLEPGPRQRQSSQATPTSHPSIARAIIVSCCSTKVGTGWRNQIYVQRLKYTSA</sequence>
<gene>
    <name evidence="2" type="ORF">AC579_2054</name>
</gene>
<keyword evidence="3" id="KW-1185">Reference proteome</keyword>
<name>A0A139IBX9_9PEZI</name>
<evidence type="ECO:0000313" key="3">
    <source>
        <dbReference type="Proteomes" id="UP000073492"/>
    </source>
</evidence>
<dbReference type="Proteomes" id="UP000073492">
    <property type="component" value="Unassembled WGS sequence"/>
</dbReference>
<organism evidence="2 3">
    <name type="scientific">Pseudocercospora musae</name>
    <dbReference type="NCBI Taxonomy" id="113226"/>
    <lineage>
        <taxon>Eukaryota</taxon>
        <taxon>Fungi</taxon>
        <taxon>Dikarya</taxon>
        <taxon>Ascomycota</taxon>
        <taxon>Pezizomycotina</taxon>
        <taxon>Dothideomycetes</taxon>
        <taxon>Dothideomycetidae</taxon>
        <taxon>Mycosphaerellales</taxon>
        <taxon>Mycosphaerellaceae</taxon>
        <taxon>Pseudocercospora</taxon>
    </lineage>
</organism>